<dbReference type="AlphaFoldDB" id="A0A4R6UEX6"/>
<reference evidence="2 3" key="1">
    <citation type="submission" date="2019-03" db="EMBL/GenBank/DDBJ databases">
        <title>Genomic Encyclopedia of Type Strains, Phase IV (KMG-IV): sequencing the most valuable type-strain genomes for metagenomic binning, comparative biology and taxonomic classification.</title>
        <authorList>
            <person name="Goeker M."/>
        </authorList>
    </citation>
    <scope>NUCLEOTIDE SEQUENCE [LARGE SCALE GENOMIC DNA]</scope>
    <source>
        <strain evidence="2 3">DSM 19605</strain>
    </source>
</reference>
<organism evidence="2 3">
    <name type="scientific">Tepidicella xavieri</name>
    <dbReference type="NCBI Taxonomy" id="360241"/>
    <lineage>
        <taxon>Bacteria</taxon>
        <taxon>Pseudomonadati</taxon>
        <taxon>Pseudomonadota</taxon>
        <taxon>Betaproteobacteria</taxon>
        <taxon>Burkholderiales</taxon>
        <taxon>Tepidicella</taxon>
    </lineage>
</organism>
<evidence type="ECO:0000259" key="1">
    <source>
        <dbReference type="PROSITE" id="PS51787"/>
    </source>
</evidence>
<dbReference type="SUPFAM" id="SSF88697">
    <property type="entry name" value="PUA domain-like"/>
    <property type="match status" value="1"/>
</dbReference>
<dbReference type="Pfam" id="PF02190">
    <property type="entry name" value="LON_substr_bdg"/>
    <property type="match status" value="1"/>
</dbReference>
<dbReference type="OrthoDB" id="8558970at2"/>
<name>A0A4R6UEX6_9BURK</name>
<dbReference type="SMART" id="SM00464">
    <property type="entry name" value="LON"/>
    <property type="match status" value="1"/>
</dbReference>
<protein>
    <recommendedName>
        <fullName evidence="1">Lon N-terminal domain-containing protein</fullName>
    </recommendedName>
</protein>
<accession>A0A4R6UEX6</accession>
<gene>
    <name evidence="2" type="ORF">DFR43_101170</name>
</gene>
<proteinExistence type="predicted"/>
<dbReference type="InterPro" id="IPR046336">
    <property type="entry name" value="Lon_prtase_N_sf"/>
</dbReference>
<dbReference type="InterPro" id="IPR003111">
    <property type="entry name" value="Lon_prtase_N"/>
</dbReference>
<evidence type="ECO:0000313" key="2">
    <source>
        <dbReference type="EMBL" id="TDQ45268.1"/>
    </source>
</evidence>
<dbReference type="Proteomes" id="UP000295510">
    <property type="component" value="Unassembled WGS sequence"/>
</dbReference>
<comment type="caution">
    <text evidence="2">The sequence shown here is derived from an EMBL/GenBank/DDBJ whole genome shotgun (WGS) entry which is preliminary data.</text>
</comment>
<dbReference type="PROSITE" id="PS51787">
    <property type="entry name" value="LON_N"/>
    <property type="match status" value="1"/>
</dbReference>
<sequence length="210" mass="23420">MMPLFPLGTVLFPGGYLPLQIFEVRYLDMIRRCHREGAPFGVVCLTQGHEVQQRDRAAGEGFLQESFETIGTLARIVDLQTVRPGLLVVVCEGTQRFRIEQREKQRHGLWTARIGLLPADVPVPVPAELAGMAQALHQLYTRLQTEHPGMLPAPADPTSPQWQDAGWLANRWAELLPLPNSTKQQLLTLDSPLLRLELVGDALEQLGIAH</sequence>
<dbReference type="PANTHER" id="PTHR46732:SF8">
    <property type="entry name" value="ATP-DEPENDENT PROTEASE LA (LON) DOMAIN PROTEIN"/>
    <property type="match status" value="1"/>
</dbReference>
<dbReference type="PANTHER" id="PTHR46732">
    <property type="entry name" value="ATP-DEPENDENT PROTEASE LA (LON) DOMAIN PROTEIN"/>
    <property type="match status" value="1"/>
</dbReference>
<dbReference type="Gene3D" id="2.30.130.40">
    <property type="entry name" value="LON domain-like"/>
    <property type="match status" value="1"/>
</dbReference>
<dbReference type="Gene3D" id="1.10.4060.10">
    <property type="entry name" value="BPP1347 like domain"/>
    <property type="match status" value="1"/>
</dbReference>
<keyword evidence="3" id="KW-1185">Reference proteome</keyword>
<dbReference type="InterPro" id="IPR015947">
    <property type="entry name" value="PUA-like_sf"/>
</dbReference>
<feature type="domain" description="Lon N-terminal" evidence="1">
    <location>
        <begin position="1"/>
        <end position="207"/>
    </location>
</feature>
<dbReference type="RefSeq" id="WP_133595585.1">
    <property type="nucleotide sequence ID" value="NZ_SNYL01000001.1"/>
</dbReference>
<dbReference type="EMBL" id="SNYL01000001">
    <property type="protein sequence ID" value="TDQ45268.1"/>
    <property type="molecule type" value="Genomic_DNA"/>
</dbReference>
<evidence type="ECO:0000313" key="3">
    <source>
        <dbReference type="Proteomes" id="UP000295510"/>
    </source>
</evidence>